<dbReference type="Proteomes" id="UP000535491">
    <property type="component" value="Unassembled WGS sequence"/>
</dbReference>
<dbReference type="SUPFAM" id="SSF63817">
    <property type="entry name" value="Sortase"/>
    <property type="match status" value="1"/>
</dbReference>
<keyword evidence="3" id="KW-1133">Transmembrane helix</keyword>
<dbReference type="NCBIfam" id="TIGR01076">
    <property type="entry name" value="sortase_fam"/>
    <property type="match status" value="1"/>
</dbReference>
<evidence type="ECO:0000256" key="3">
    <source>
        <dbReference type="SAM" id="Phobius"/>
    </source>
</evidence>
<keyword evidence="5" id="KW-1185">Reference proteome</keyword>
<organism evidence="4 5">
    <name type="scientific">Paenactinomyces guangxiensis</name>
    <dbReference type="NCBI Taxonomy" id="1490290"/>
    <lineage>
        <taxon>Bacteria</taxon>
        <taxon>Bacillati</taxon>
        <taxon>Bacillota</taxon>
        <taxon>Bacilli</taxon>
        <taxon>Bacillales</taxon>
        <taxon>Thermoactinomycetaceae</taxon>
        <taxon>Paenactinomyces</taxon>
    </lineage>
</organism>
<comment type="caution">
    <text evidence="4">The sequence shown here is derived from an EMBL/GenBank/DDBJ whole genome shotgun (WGS) entry which is preliminary data.</text>
</comment>
<evidence type="ECO:0000256" key="2">
    <source>
        <dbReference type="PIRSR" id="PIRSR605754-1"/>
    </source>
</evidence>
<proteinExistence type="predicted"/>
<dbReference type="InterPro" id="IPR005754">
    <property type="entry name" value="Sortase"/>
</dbReference>
<evidence type="ECO:0000256" key="1">
    <source>
        <dbReference type="ARBA" id="ARBA00022801"/>
    </source>
</evidence>
<dbReference type="InterPro" id="IPR041999">
    <property type="entry name" value="Sortase_D_1"/>
</dbReference>
<feature type="active site" description="Proton donor/acceptor" evidence="2">
    <location>
        <position position="118"/>
    </location>
</feature>
<gene>
    <name evidence="4" type="ORF">H1191_09415</name>
</gene>
<dbReference type="InterPro" id="IPR023365">
    <property type="entry name" value="Sortase_dom-sf"/>
</dbReference>
<keyword evidence="3" id="KW-0812">Transmembrane</keyword>
<dbReference type="CDD" id="cd05828">
    <property type="entry name" value="Sortase_D_1"/>
    <property type="match status" value="1"/>
</dbReference>
<evidence type="ECO:0000313" key="5">
    <source>
        <dbReference type="Proteomes" id="UP000535491"/>
    </source>
</evidence>
<accession>A0A7W2A8U0</accession>
<sequence length="202" mass="22907">MWRKAHFWFYLLGICLIAYGGWKWWGELNQVAPLPVYSSASSVKSSQPKDKPLVLPKGPLYKKQPKVGETIGVLEIPRLKAKLPIIHGTSESQLARGVGHYKKSVLPGEKDNSLLSGHRDTVFRRMGEIKIGDKFIVQTEAGIFTYQVKKSRIVDQHDRKAIVSTYPKPQLTVSTCYPFSYIGFSPQRYLLIADLVDFQLNK</sequence>
<dbReference type="InterPro" id="IPR053525">
    <property type="entry name" value="Sortase_D"/>
</dbReference>
<dbReference type="Pfam" id="PF04203">
    <property type="entry name" value="Sortase"/>
    <property type="match status" value="1"/>
</dbReference>
<evidence type="ECO:0000313" key="4">
    <source>
        <dbReference type="EMBL" id="MBA4494522.1"/>
    </source>
</evidence>
<dbReference type="EMBL" id="JACEIQ010000008">
    <property type="protein sequence ID" value="MBA4494522.1"/>
    <property type="molecule type" value="Genomic_DNA"/>
</dbReference>
<reference evidence="4 5" key="1">
    <citation type="submission" date="2020-07" db="EMBL/GenBank/DDBJ databases">
        <authorList>
            <person name="Feng H."/>
        </authorList>
    </citation>
    <scope>NUCLEOTIDE SEQUENCE [LARGE SCALE GENOMIC DNA]</scope>
    <source>
        <strain evidence="5">s-10</strain>
    </source>
</reference>
<name>A0A7W2A8U0_9BACL</name>
<feature type="active site" description="Acyl-thioester intermediate" evidence="2">
    <location>
        <position position="176"/>
    </location>
</feature>
<dbReference type="AlphaFoldDB" id="A0A7W2A8U0"/>
<protein>
    <submittedName>
        <fullName evidence="4">Class D sortase</fullName>
    </submittedName>
</protein>
<keyword evidence="1" id="KW-0378">Hydrolase</keyword>
<dbReference type="NCBIfam" id="NF033746">
    <property type="entry name" value="class_D_sortase"/>
    <property type="match status" value="1"/>
</dbReference>
<dbReference type="Gene3D" id="2.40.260.10">
    <property type="entry name" value="Sortase"/>
    <property type="match status" value="1"/>
</dbReference>
<dbReference type="GO" id="GO:0016787">
    <property type="term" value="F:hydrolase activity"/>
    <property type="evidence" value="ECO:0007669"/>
    <property type="project" value="UniProtKB-KW"/>
</dbReference>
<feature type="transmembrane region" description="Helical" evidence="3">
    <location>
        <begin position="7"/>
        <end position="25"/>
    </location>
</feature>
<keyword evidence="3" id="KW-0472">Membrane</keyword>
<dbReference type="RefSeq" id="WP_181751769.1">
    <property type="nucleotide sequence ID" value="NZ_JACEIQ010000008.1"/>
</dbReference>